<dbReference type="PIRSF" id="PIRSF006704">
    <property type="entry name" value="TF_IIS"/>
    <property type="match status" value="1"/>
</dbReference>
<dbReference type="PANTHER" id="PTHR11477">
    <property type="entry name" value="TRANSCRIPTION FACTOR S-II ZINC FINGER DOMAIN-CONTAINING PROTEIN"/>
    <property type="match status" value="1"/>
</dbReference>
<organism evidence="8 9">
    <name type="scientific">Vairimorpha ceranae</name>
    <dbReference type="NCBI Taxonomy" id="40302"/>
    <lineage>
        <taxon>Eukaryota</taxon>
        <taxon>Fungi</taxon>
        <taxon>Fungi incertae sedis</taxon>
        <taxon>Microsporidia</taxon>
        <taxon>Nosematidae</taxon>
        <taxon>Vairimorpha</taxon>
    </lineage>
</organism>
<dbReference type="VEuPathDB" id="MicrosporidiaDB:G9O61_00g012000"/>
<keyword evidence="8" id="KW-0251">Elongation factor</keyword>
<dbReference type="GO" id="GO:0005634">
    <property type="term" value="C:nucleus"/>
    <property type="evidence" value="ECO:0007669"/>
    <property type="project" value="TreeGrafter"/>
</dbReference>
<dbReference type="GO" id="GO:0003676">
    <property type="term" value="F:nucleic acid binding"/>
    <property type="evidence" value="ECO:0007669"/>
    <property type="project" value="InterPro"/>
</dbReference>
<dbReference type="InterPro" id="IPR035100">
    <property type="entry name" value="TF_IIS-typ"/>
</dbReference>
<dbReference type="AlphaFoldDB" id="A0A0F9WT44"/>
<dbReference type="EMBL" id="JPQZ01000008">
    <property type="protein sequence ID" value="KKO75993.1"/>
    <property type="molecule type" value="Genomic_DNA"/>
</dbReference>
<dbReference type="PROSITE" id="PS51133">
    <property type="entry name" value="ZF_TFIIS_2"/>
    <property type="match status" value="1"/>
</dbReference>
<feature type="domain" description="TFIIS central" evidence="7">
    <location>
        <begin position="11"/>
        <end position="123"/>
    </location>
</feature>
<keyword evidence="4" id="KW-0539">Nucleus</keyword>
<dbReference type="PANTHER" id="PTHR11477:SF0">
    <property type="entry name" value="IP08861P-RELATED"/>
    <property type="match status" value="1"/>
</dbReference>
<dbReference type="InterPro" id="IPR036575">
    <property type="entry name" value="TFIIS_cen_dom_sf"/>
</dbReference>
<dbReference type="GO" id="GO:0006368">
    <property type="term" value="P:transcription elongation by RNA polymerase II"/>
    <property type="evidence" value="ECO:0007669"/>
    <property type="project" value="TreeGrafter"/>
</dbReference>
<dbReference type="GO" id="GO:0008270">
    <property type="term" value="F:zinc ion binding"/>
    <property type="evidence" value="ECO:0007669"/>
    <property type="project" value="UniProtKB-KW"/>
</dbReference>
<dbReference type="Proteomes" id="UP000034350">
    <property type="component" value="Unassembled WGS sequence"/>
</dbReference>
<dbReference type="VEuPathDB" id="MicrosporidiaDB:AAJ76_800039929"/>
<dbReference type="SMART" id="SM00440">
    <property type="entry name" value="ZnF_C2C2"/>
    <property type="match status" value="1"/>
</dbReference>
<evidence type="ECO:0000259" key="6">
    <source>
        <dbReference type="PROSITE" id="PS51133"/>
    </source>
</evidence>
<dbReference type="Pfam" id="PF07500">
    <property type="entry name" value="TFIIS_M"/>
    <property type="match status" value="1"/>
</dbReference>
<dbReference type="GO" id="GO:0031440">
    <property type="term" value="P:regulation of mRNA 3'-end processing"/>
    <property type="evidence" value="ECO:0007669"/>
    <property type="project" value="TreeGrafter"/>
</dbReference>
<dbReference type="OrthoDB" id="44867at2759"/>
<keyword evidence="9" id="KW-1185">Reference proteome</keyword>
<dbReference type="RefSeq" id="XP_024331735.1">
    <property type="nucleotide sequence ID" value="XM_024476461.1"/>
</dbReference>
<evidence type="ECO:0000259" key="7">
    <source>
        <dbReference type="PROSITE" id="PS51321"/>
    </source>
</evidence>
<dbReference type="Gene3D" id="1.10.472.30">
    <property type="entry name" value="Transcription elongation factor S-II, central domain"/>
    <property type="match status" value="1"/>
</dbReference>
<dbReference type="GO" id="GO:0031564">
    <property type="term" value="P:transcription antitermination"/>
    <property type="evidence" value="ECO:0007669"/>
    <property type="project" value="TreeGrafter"/>
</dbReference>
<accession>A0A0F9WT44</accession>
<dbReference type="PROSITE" id="PS51321">
    <property type="entry name" value="TFIIS_CENTRAL"/>
    <property type="match status" value="1"/>
</dbReference>
<keyword evidence="8" id="KW-0648">Protein biosynthesis</keyword>
<evidence type="ECO:0000313" key="9">
    <source>
        <dbReference type="Proteomes" id="UP000034350"/>
    </source>
</evidence>
<dbReference type="SUPFAM" id="SSF57783">
    <property type="entry name" value="Zinc beta-ribbon"/>
    <property type="match status" value="1"/>
</dbReference>
<keyword evidence="3" id="KW-0862">Zinc</keyword>
<dbReference type="Pfam" id="PF01096">
    <property type="entry name" value="Zn_ribbon_TFIIS"/>
    <property type="match status" value="1"/>
</dbReference>
<evidence type="ECO:0000256" key="4">
    <source>
        <dbReference type="ARBA" id="ARBA00023242"/>
    </source>
</evidence>
<dbReference type="GeneID" id="36321414"/>
<reference evidence="8 9" key="1">
    <citation type="journal article" date="2015" name="Environ. Microbiol.">
        <title>Genome analyses suggest the presence of polyploidy and recent human-driven expansions in eight global populations of the honeybee pathogen Nosema ceranae.</title>
        <authorList>
            <person name="Pelin A."/>
            <person name="Selman M."/>
            <person name="Aris-Brosou S."/>
            <person name="Farinelli L."/>
            <person name="Corradi N."/>
        </authorList>
    </citation>
    <scope>NUCLEOTIDE SEQUENCE [LARGE SCALE GENOMIC DNA]</scope>
    <source>
        <strain evidence="8 9">PA08 1199</strain>
    </source>
</reference>
<comment type="caution">
    <text evidence="8">The sequence shown here is derived from an EMBL/GenBank/DDBJ whole genome shotgun (WGS) entry which is preliminary data.</text>
</comment>
<dbReference type="SUPFAM" id="SSF46942">
    <property type="entry name" value="Elongation factor TFIIS domain 2"/>
    <property type="match status" value="1"/>
</dbReference>
<evidence type="ECO:0000313" key="8">
    <source>
        <dbReference type="EMBL" id="KKO75993.1"/>
    </source>
</evidence>
<keyword evidence="2 5" id="KW-0863">Zinc-finger</keyword>
<evidence type="ECO:0000256" key="5">
    <source>
        <dbReference type="PROSITE-ProRule" id="PRU00472"/>
    </source>
</evidence>
<dbReference type="Gene3D" id="2.20.25.10">
    <property type="match status" value="1"/>
</dbReference>
<dbReference type="GO" id="GO:0003746">
    <property type="term" value="F:translation elongation factor activity"/>
    <property type="evidence" value="ECO:0007669"/>
    <property type="project" value="UniProtKB-KW"/>
</dbReference>
<dbReference type="InterPro" id="IPR003618">
    <property type="entry name" value="TFIIS_cen_dom"/>
</dbReference>
<feature type="domain" description="TFIIS-type" evidence="6">
    <location>
        <begin position="125"/>
        <end position="164"/>
    </location>
</feature>
<evidence type="ECO:0000256" key="2">
    <source>
        <dbReference type="ARBA" id="ARBA00022771"/>
    </source>
</evidence>
<sequence length="166" mass="19765">MATFQDFEDPQKNKCMKLFYESLKYNLPSFDEERLHSLSFELTRSIYKNFSNDLPKIVRSKCFNLKDKNNPRICKEVYEGTIKPDEYILMSNEDMKSKDLKEQERKAYEESLYDIQMPEIQAETDMFKCSTCGQRKSSYRQLQTRSADEPMTTFVTCVCGHKWKFC</sequence>
<evidence type="ECO:0000256" key="1">
    <source>
        <dbReference type="ARBA" id="ARBA00022723"/>
    </source>
</evidence>
<keyword evidence="1" id="KW-0479">Metal-binding</keyword>
<dbReference type="SMART" id="SM00510">
    <property type="entry name" value="TFS2M"/>
    <property type="match status" value="1"/>
</dbReference>
<dbReference type="CDD" id="cd13749">
    <property type="entry name" value="Zn-ribbon_TFIIS"/>
    <property type="match status" value="1"/>
</dbReference>
<gene>
    <name evidence="8" type="ORF">AAJ76_800039929</name>
</gene>
<name>A0A0F9WT44_9MICR</name>
<dbReference type="InterPro" id="IPR001222">
    <property type="entry name" value="Znf_TFIIS"/>
</dbReference>
<dbReference type="VEuPathDB" id="MicrosporidiaDB:NCER_100432"/>
<dbReference type="OMA" id="CKNNWKF"/>
<evidence type="ECO:0000256" key="3">
    <source>
        <dbReference type="ARBA" id="ARBA00022833"/>
    </source>
</evidence>
<proteinExistence type="predicted"/>
<dbReference type="GO" id="GO:0006362">
    <property type="term" value="P:transcription elongation by RNA polymerase I"/>
    <property type="evidence" value="ECO:0007669"/>
    <property type="project" value="TreeGrafter"/>
</dbReference>
<protein>
    <submittedName>
        <fullName evidence="8">Transcription elongation factor s-ii</fullName>
    </submittedName>
</protein>